<evidence type="ECO:0000259" key="4">
    <source>
        <dbReference type="Pfam" id="PF16720"/>
    </source>
</evidence>
<evidence type="ECO:0000256" key="3">
    <source>
        <dbReference type="SAM" id="SignalP"/>
    </source>
</evidence>
<keyword evidence="3" id="KW-0732">Signal</keyword>
<feature type="domain" description="Albumin I chain a" evidence="4">
    <location>
        <begin position="72"/>
        <end position="114"/>
    </location>
</feature>
<evidence type="ECO:0000256" key="1">
    <source>
        <dbReference type="ARBA" id="ARBA00022854"/>
    </source>
</evidence>
<accession>A0A9D4VXM8</accession>
<dbReference type="OrthoDB" id="1432817at2759"/>
<gene>
    <name evidence="5" type="ORF">KIW84_076367</name>
</gene>
<proteinExistence type="predicted"/>
<dbReference type="Gramene" id="Psat07G0636700-T1">
    <property type="protein sequence ID" value="KAI5391526.1"/>
    <property type="gene ID" value="KIW84_076367"/>
</dbReference>
<sequence length="135" mass="14740">MAYVKLSLLPLLLLATFFLMSMKEVEAVCPLACVIHKPKGCGEGCKCIPVSLTAGVCKKASFEDVTRMVEKHPKLCESHADCTKKGSGSFCARFRNPEIEYGWCFDSNPHAQASFKNALSSEFSNLLKMPSAVST</sequence>
<feature type="chain" id="PRO_5038526640" description="Albumin I chain a domain-containing protein" evidence="3">
    <location>
        <begin position="28"/>
        <end position="135"/>
    </location>
</feature>
<dbReference type="InterPro" id="IPR032000">
    <property type="entry name" value="Albumin_I_a"/>
</dbReference>
<feature type="signal peptide" evidence="3">
    <location>
        <begin position="1"/>
        <end position="27"/>
    </location>
</feature>
<keyword evidence="2" id="KW-1015">Disulfide bond</keyword>
<evidence type="ECO:0000256" key="2">
    <source>
        <dbReference type="ARBA" id="ARBA00023157"/>
    </source>
</evidence>
<protein>
    <recommendedName>
        <fullName evidence="4">Albumin I chain a domain-containing protein</fullName>
    </recommendedName>
</protein>
<name>A0A9D4VXM8_PEA</name>
<comment type="caution">
    <text evidence="5">The sequence shown here is derived from an EMBL/GenBank/DDBJ whole genome shotgun (WGS) entry which is preliminary data.</text>
</comment>
<keyword evidence="6" id="KW-1185">Reference proteome</keyword>
<evidence type="ECO:0000313" key="6">
    <source>
        <dbReference type="Proteomes" id="UP001058974"/>
    </source>
</evidence>
<dbReference type="Pfam" id="PF16720">
    <property type="entry name" value="Albumin_I_a"/>
    <property type="match status" value="1"/>
</dbReference>
<evidence type="ECO:0000313" key="5">
    <source>
        <dbReference type="EMBL" id="KAI5391526.1"/>
    </source>
</evidence>
<dbReference type="EMBL" id="JAMSHJ010000007">
    <property type="protein sequence ID" value="KAI5391526.1"/>
    <property type="molecule type" value="Genomic_DNA"/>
</dbReference>
<reference evidence="5 6" key="1">
    <citation type="journal article" date="2022" name="Nat. Genet.">
        <title>Improved pea reference genome and pan-genome highlight genomic features and evolutionary characteristics.</title>
        <authorList>
            <person name="Yang T."/>
            <person name="Liu R."/>
            <person name="Luo Y."/>
            <person name="Hu S."/>
            <person name="Wang D."/>
            <person name="Wang C."/>
            <person name="Pandey M.K."/>
            <person name="Ge S."/>
            <person name="Xu Q."/>
            <person name="Li N."/>
            <person name="Li G."/>
            <person name="Huang Y."/>
            <person name="Saxena R.K."/>
            <person name="Ji Y."/>
            <person name="Li M."/>
            <person name="Yan X."/>
            <person name="He Y."/>
            <person name="Liu Y."/>
            <person name="Wang X."/>
            <person name="Xiang C."/>
            <person name="Varshney R.K."/>
            <person name="Ding H."/>
            <person name="Gao S."/>
            <person name="Zong X."/>
        </authorList>
    </citation>
    <scope>NUCLEOTIDE SEQUENCE [LARGE SCALE GENOMIC DNA]</scope>
    <source>
        <strain evidence="5 6">cv. Zhongwan 6</strain>
    </source>
</reference>
<keyword evidence="1" id="KW-0960">Knottin</keyword>
<dbReference type="Proteomes" id="UP001058974">
    <property type="component" value="Chromosome 7"/>
</dbReference>
<dbReference type="AlphaFoldDB" id="A0A9D4VXM8"/>
<organism evidence="5 6">
    <name type="scientific">Pisum sativum</name>
    <name type="common">Garden pea</name>
    <name type="synonym">Lathyrus oleraceus</name>
    <dbReference type="NCBI Taxonomy" id="3888"/>
    <lineage>
        <taxon>Eukaryota</taxon>
        <taxon>Viridiplantae</taxon>
        <taxon>Streptophyta</taxon>
        <taxon>Embryophyta</taxon>
        <taxon>Tracheophyta</taxon>
        <taxon>Spermatophyta</taxon>
        <taxon>Magnoliopsida</taxon>
        <taxon>eudicotyledons</taxon>
        <taxon>Gunneridae</taxon>
        <taxon>Pentapetalae</taxon>
        <taxon>rosids</taxon>
        <taxon>fabids</taxon>
        <taxon>Fabales</taxon>
        <taxon>Fabaceae</taxon>
        <taxon>Papilionoideae</taxon>
        <taxon>50 kb inversion clade</taxon>
        <taxon>NPAAA clade</taxon>
        <taxon>Hologalegina</taxon>
        <taxon>IRL clade</taxon>
        <taxon>Fabeae</taxon>
        <taxon>Lathyrus</taxon>
    </lineage>
</organism>